<protein>
    <recommendedName>
        <fullName evidence="5">Phospholipase</fullName>
    </recommendedName>
</protein>
<evidence type="ECO:0000256" key="2">
    <source>
        <dbReference type="SAM" id="SignalP"/>
    </source>
</evidence>
<evidence type="ECO:0000256" key="1">
    <source>
        <dbReference type="SAM" id="MobiDB-lite"/>
    </source>
</evidence>
<feature type="chain" id="PRO_5026829625" description="Phospholipase" evidence="2">
    <location>
        <begin position="40"/>
        <end position="485"/>
    </location>
</feature>
<accession>A0A6N7KXR2</accession>
<feature type="region of interest" description="Disordered" evidence="1">
    <location>
        <begin position="152"/>
        <end position="171"/>
    </location>
</feature>
<evidence type="ECO:0000313" key="4">
    <source>
        <dbReference type="Proteomes" id="UP000450000"/>
    </source>
</evidence>
<evidence type="ECO:0008006" key="5">
    <source>
        <dbReference type="Google" id="ProtNLM"/>
    </source>
</evidence>
<feature type="compositionally biased region" description="Basic and acidic residues" evidence="1">
    <location>
        <begin position="154"/>
        <end position="169"/>
    </location>
</feature>
<comment type="caution">
    <text evidence="3">The sequence shown here is derived from an EMBL/GenBank/DDBJ whole genome shotgun (WGS) entry which is preliminary data.</text>
</comment>
<evidence type="ECO:0000313" key="3">
    <source>
        <dbReference type="EMBL" id="MQS16281.1"/>
    </source>
</evidence>
<name>A0A6N7KXR2_9ACTN</name>
<gene>
    <name evidence="3" type="ORF">F7Q99_29715</name>
</gene>
<dbReference type="Proteomes" id="UP000450000">
    <property type="component" value="Unassembled WGS sequence"/>
</dbReference>
<dbReference type="InterPro" id="IPR035992">
    <property type="entry name" value="Ricin_B-like_lectins"/>
</dbReference>
<organism evidence="3 4">
    <name type="scientific">Streptomyces kaniharaensis</name>
    <dbReference type="NCBI Taxonomy" id="212423"/>
    <lineage>
        <taxon>Bacteria</taxon>
        <taxon>Bacillati</taxon>
        <taxon>Actinomycetota</taxon>
        <taxon>Actinomycetes</taxon>
        <taxon>Kitasatosporales</taxon>
        <taxon>Streptomycetaceae</taxon>
        <taxon>Streptomyces</taxon>
    </lineage>
</organism>
<dbReference type="GO" id="GO:0006629">
    <property type="term" value="P:lipid metabolic process"/>
    <property type="evidence" value="ECO:0007669"/>
    <property type="project" value="InterPro"/>
</dbReference>
<dbReference type="AlphaFoldDB" id="A0A6N7KXR2"/>
<keyword evidence="4" id="KW-1185">Reference proteome</keyword>
<dbReference type="InterPro" id="IPR017946">
    <property type="entry name" value="PLC-like_Pdiesterase_TIM-brl"/>
</dbReference>
<reference evidence="3 4" key="1">
    <citation type="submission" date="2019-09" db="EMBL/GenBank/DDBJ databases">
        <title>Genome Sequences of Streptomyces kaniharaensis ATCC 21070.</title>
        <authorList>
            <person name="Zhu W."/>
            <person name="De Crecy-Lagard V."/>
            <person name="Richards N.G."/>
        </authorList>
    </citation>
    <scope>NUCLEOTIDE SEQUENCE [LARGE SCALE GENOMIC DNA]</scope>
    <source>
        <strain evidence="3 4">SF-557</strain>
    </source>
</reference>
<dbReference type="GO" id="GO:0008081">
    <property type="term" value="F:phosphoric diester hydrolase activity"/>
    <property type="evidence" value="ECO:0007669"/>
    <property type="project" value="InterPro"/>
</dbReference>
<proteinExistence type="predicted"/>
<dbReference type="SUPFAM" id="SSF50370">
    <property type="entry name" value="Ricin B-like lectins"/>
    <property type="match status" value="1"/>
</dbReference>
<keyword evidence="2" id="KW-0732">Signal</keyword>
<dbReference type="OrthoDB" id="4242746at2"/>
<sequence length="485" mass="52708">MSTLLRTACPTVWRLWTAAVAASTALVGLVGLPATHASAATSARSATGPMFLTNGAWPDHILCASADNDNVRLTLFDASDPYCQWIRVGDRGQFLLFNPKKQKVATYLGGNEGAVVMENQNSPTPNQQYFSWGGAEAWGAYALQSFWDSGQNVDAKDPNSDSPRTDAVHTRGWRHGYQQELTWYELPVAAQRPTYVFAHNLNSADQVDNALDAGYNAIEVDASFDTKKGDWCYSGTHEWISCDPGNPSSEMVLPERVSRKTTAAILNAMVRARQNGKSLAAVWVDIKPDGEGDQPARISLLRSMVRHTLLAAGIQVMYEVPYSADNNAAWNALKQNLDPLESVAVTGTYSHVRDTFARQGSGIDNKHRFATDGSAVFATFVGGCTPGPTLTDSDKVKGLKESVANREAGNINGVFAWTIGSAPDSEDCAARMLGETGVNGVIAGNRMSDYSKEPDTDDSVKIIKDWVRKHPNQARMATVHDNLFR</sequence>
<dbReference type="EMBL" id="WBOF01000002">
    <property type="protein sequence ID" value="MQS16281.1"/>
    <property type="molecule type" value="Genomic_DNA"/>
</dbReference>
<dbReference type="Gene3D" id="3.20.20.190">
    <property type="entry name" value="Phosphatidylinositol (PI) phosphodiesterase"/>
    <property type="match status" value="1"/>
</dbReference>
<feature type="signal peptide" evidence="2">
    <location>
        <begin position="1"/>
        <end position="39"/>
    </location>
</feature>
<dbReference type="RefSeq" id="WP_153467003.1">
    <property type="nucleotide sequence ID" value="NZ_WBOF01000002.1"/>
</dbReference>